<keyword evidence="1" id="KW-0812">Transmembrane</keyword>
<feature type="transmembrane region" description="Helical" evidence="1">
    <location>
        <begin position="12"/>
        <end position="36"/>
    </location>
</feature>
<comment type="caution">
    <text evidence="2">The sequence shown here is derived from an EMBL/GenBank/DDBJ whole genome shotgun (WGS) entry which is preliminary data.</text>
</comment>
<evidence type="ECO:0000256" key="1">
    <source>
        <dbReference type="SAM" id="Phobius"/>
    </source>
</evidence>
<dbReference type="EMBL" id="JAGRZL010000006">
    <property type="protein sequence ID" value="MBR7627740.1"/>
    <property type="molecule type" value="Genomic_DNA"/>
</dbReference>
<keyword evidence="1" id="KW-1133">Transmembrane helix</keyword>
<dbReference type="Proteomes" id="UP000675653">
    <property type="component" value="Unassembled WGS sequence"/>
</dbReference>
<accession>A0ABS5GKS9</accession>
<evidence type="ECO:0000313" key="2">
    <source>
        <dbReference type="EMBL" id="MBR7627740.1"/>
    </source>
</evidence>
<feature type="transmembrane region" description="Helical" evidence="1">
    <location>
        <begin position="48"/>
        <end position="67"/>
    </location>
</feature>
<gene>
    <name evidence="2" type="ORF">KAT72_01500</name>
</gene>
<sequence length="149" mass="16898">MKGLGTQRVYDFGLLWRSIIFSSGIITTGLIAMFYANSHLLSVIPTEYAEVLFGVDMLIVVASLYPIKKMAERVAVRYFGGVFYDNEKKIIIPADLENSSFGENLRLNFIRKMGGYEEIDIRDISSVTREKGINFLFMDSLVHGNKLQQ</sequence>
<protein>
    <submittedName>
        <fullName evidence="2">Uncharacterized protein</fullName>
    </submittedName>
</protein>
<organism evidence="2 3">
    <name type="scientific">Aeromonas popoffii</name>
    <dbReference type="NCBI Taxonomy" id="70856"/>
    <lineage>
        <taxon>Bacteria</taxon>
        <taxon>Pseudomonadati</taxon>
        <taxon>Pseudomonadota</taxon>
        <taxon>Gammaproteobacteria</taxon>
        <taxon>Aeromonadales</taxon>
        <taxon>Aeromonadaceae</taxon>
        <taxon>Aeromonas</taxon>
    </lineage>
</organism>
<dbReference type="RefSeq" id="WP_212512520.1">
    <property type="nucleotide sequence ID" value="NZ_CAWQDX010000085.1"/>
</dbReference>
<name>A0ABS5GKS9_9GAMM</name>
<proteinExistence type="predicted"/>
<reference evidence="2 3" key="1">
    <citation type="submission" date="2021-04" db="EMBL/GenBank/DDBJ databases">
        <title>Draft Genome of Aeromonas popoffii ID682, isolated from a natural water source in Idaho.</title>
        <authorList>
            <person name="Testerman T."/>
            <person name="Graf J."/>
        </authorList>
    </citation>
    <scope>NUCLEOTIDE SEQUENCE [LARGE SCALE GENOMIC DNA]</scope>
    <source>
        <strain evidence="2 3">ID682</strain>
    </source>
</reference>
<keyword evidence="1" id="KW-0472">Membrane</keyword>
<keyword evidence="3" id="KW-1185">Reference proteome</keyword>
<evidence type="ECO:0000313" key="3">
    <source>
        <dbReference type="Proteomes" id="UP000675653"/>
    </source>
</evidence>